<keyword evidence="3 8" id="KW-1134">Transmembrane beta strand</keyword>
<keyword evidence="7 8" id="KW-0998">Cell outer membrane</keyword>
<comment type="similarity">
    <text evidence="8 9">Belongs to the TonB-dependent receptor family.</text>
</comment>
<evidence type="ECO:0000256" key="5">
    <source>
        <dbReference type="ARBA" id="ARBA00023077"/>
    </source>
</evidence>
<dbReference type="NCBIfam" id="TIGR04056">
    <property type="entry name" value="OMP_RagA_SusC"/>
    <property type="match status" value="1"/>
</dbReference>
<dbReference type="FunFam" id="2.170.130.10:FF:000003">
    <property type="entry name" value="SusC/RagA family TonB-linked outer membrane protein"/>
    <property type="match status" value="1"/>
</dbReference>
<dbReference type="InterPro" id="IPR023996">
    <property type="entry name" value="TonB-dep_OMP_SusC/RagA"/>
</dbReference>
<accession>A0A4R0NEM5</accession>
<dbReference type="OrthoDB" id="9768177at2"/>
<evidence type="ECO:0000256" key="7">
    <source>
        <dbReference type="ARBA" id="ARBA00023237"/>
    </source>
</evidence>
<evidence type="ECO:0000256" key="2">
    <source>
        <dbReference type="ARBA" id="ARBA00022448"/>
    </source>
</evidence>
<dbReference type="InterPro" id="IPR036942">
    <property type="entry name" value="Beta-barrel_TonB_sf"/>
</dbReference>
<dbReference type="InterPro" id="IPR023997">
    <property type="entry name" value="TonB-dep_OMP_SusC/RagA_CS"/>
</dbReference>
<keyword evidence="4 8" id="KW-0812">Transmembrane</keyword>
<dbReference type="InterPro" id="IPR039426">
    <property type="entry name" value="TonB-dep_rcpt-like"/>
</dbReference>
<name>A0A4R0NEM5_9SPHI</name>
<dbReference type="Pfam" id="PF00593">
    <property type="entry name" value="TonB_dep_Rec_b-barrel"/>
    <property type="match status" value="1"/>
</dbReference>
<dbReference type="PROSITE" id="PS52016">
    <property type="entry name" value="TONB_DEPENDENT_REC_3"/>
    <property type="match status" value="1"/>
</dbReference>
<dbReference type="InterPro" id="IPR037066">
    <property type="entry name" value="Plug_dom_sf"/>
</dbReference>
<dbReference type="Proteomes" id="UP000293347">
    <property type="component" value="Unassembled WGS sequence"/>
</dbReference>
<dbReference type="Pfam" id="PF07715">
    <property type="entry name" value="Plug"/>
    <property type="match status" value="1"/>
</dbReference>
<evidence type="ECO:0000259" key="10">
    <source>
        <dbReference type="Pfam" id="PF00593"/>
    </source>
</evidence>
<dbReference type="Gene3D" id="2.60.40.1120">
    <property type="entry name" value="Carboxypeptidase-like, regulatory domain"/>
    <property type="match status" value="1"/>
</dbReference>
<dbReference type="GO" id="GO:0009279">
    <property type="term" value="C:cell outer membrane"/>
    <property type="evidence" value="ECO:0007669"/>
    <property type="project" value="UniProtKB-SubCell"/>
</dbReference>
<proteinExistence type="inferred from homology"/>
<evidence type="ECO:0000256" key="8">
    <source>
        <dbReference type="PROSITE-ProRule" id="PRU01360"/>
    </source>
</evidence>
<evidence type="ECO:0000256" key="1">
    <source>
        <dbReference type="ARBA" id="ARBA00004571"/>
    </source>
</evidence>
<comment type="subcellular location">
    <subcellularLocation>
        <location evidence="1 8">Cell outer membrane</location>
        <topology evidence="1 8">Multi-pass membrane protein</topology>
    </subcellularLocation>
</comment>
<dbReference type="Gene3D" id="2.170.130.10">
    <property type="entry name" value="TonB-dependent receptor, plug domain"/>
    <property type="match status" value="1"/>
</dbReference>
<keyword evidence="2 8" id="KW-0813">Transport</keyword>
<dbReference type="InterPro" id="IPR012910">
    <property type="entry name" value="Plug_dom"/>
</dbReference>
<dbReference type="EMBL" id="SJSL01000006">
    <property type="protein sequence ID" value="TCC98909.1"/>
    <property type="molecule type" value="Genomic_DNA"/>
</dbReference>
<evidence type="ECO:0000256" key="6">
    <source>
        <dbReference type="ARBA" id="ARBA00023136"/>
    </source>
</evidence>
<keyword evidence="6 8" id="KW-0472">Membrane</keyword>
<keyword evidence="5 9" id="KW-0798">TonB box</keyword>
<dbReference type="Pfam" id="PF13715">
    <property type="entry name" value="CarbopepD_reg_2"/>
    <property type="match status" value="1"/>
</dbReference>
<evidence type="ECO:0000256" key="9">
    <source>
        <dbReference type="RuleBase" id="RU003357"/>
    </source>
</evidence>
<dbReference type="InterPro" id="IPR008969">
    <property type="entry name" value="CarboxyPept-like_regulatory"/>
</dbReference>
<evidence type="ECO:0000259" key="11">
    <source>
        <dbReference type="Pfam" id="PF07715"/>
    </source>
</evidence>
<dbReference type="SUPFAM" id="SSF56935">
    <property type="entry name" value="Porins"/>
    <property type="match status" value="1"/>
</dbReference>
<dbReference type="InterPro" id="IPR018247">
    <property type="entry name" value="EF_Hand_1_Ca_BS"/>
</dbReference>
<dbReference type="RefSeq" id="WP_131597340.1">
    <property type="nucleotide sequence ID" value="NZ_SJSL01000006.1"/>
</dbReference>
<keyword evidence="12" id="KW-0675">Receptor</keyword>
<dbReference type="NCBIfam" id="TIGR04057">
    <property type="entry name" value="SusC_RagA_signa"/>
    <property type="match status" value="1"/>
</dbReference>
<gene>
    <name evidence="12" type="ORF">EZ437_17350</name>
</gene>
<protein>
    <submittedName>
        <fullName evidence="12">TonB-dependent receptor</fullName>
    </submittedName>
</protein>
<keyword evidence="13" id="KW-1185">Reference proteome</keyword>
<comment type="caution">
    <text evidence="12">The sequence shown here is derived from an EMBL/GenBank/DDBJ whole genome shotgun (WGS) entry which is preliminary data.</text>
</comment>
<feature type="domain" description="TonB-dependent receptor plug" evidence="11">
    <location>
        <begin position="217"/>
        <end position="323"/>
    </location>
</feature>
<evidence type="ECO:0000313" key="12">
    <source>
        <dbReference type="EMBL" id="TCC98909.1"/>
    </source>
</evidence>
<evidence type="ECO:0000313" key="13">
    <source>
        <dbReference type="Proteomes" id="UP000293347"/>
    </source>
</evidence>
<evidence type="ECO:0000256" key="3">
    <source>
        <dbReference type="ARBA" id="ARBA00022452"/>
    </source>
</evidence>
<dbReference type="AlphaFoldDB" id="A0A4R0NEM5"/>
<evidence type="ECO:0000256" key="4">
    <source>
        <dbReference type="ARBA" id="ARBA00022692"/>
    </source>
</evidence>
<dbReference type="InterPro" id="IPR000531">
    <property type="entry name" value="Beta-barrel_TonB"/>
</dbReference>
<reference evidence="12 13" key="1">
    <citation type="submission" date="2019-02" db="EMBL/GenBank/DDBJ databases">
        <title>Pedobacter sp. RP-1-14 sp. nov., isolated from Arctic soil.</title>
        <authorList>
            <person name="Dahal R.H."/>
        </authorList>
    </citation>
    <scope>NUCLEOTIDE SEQUENCE [LARGE SCALE GENOMIC DNA]</scope>
    <source>
        <strain evidence="12 13">RP-1-14</strain>
    </source>
</reference>
<sequence length="1123" mass="123822">MNKLLKYSWSMVHMSAKAGLMLLGTVLFFMNSLASQASEQPYVNGEITMTIKKNRSVGAVLKEIEKISGFGFIYNPASVDESRSLPAMSFTKVKITEVLRKLGFEAEINGKFIIIKKVKIVKAAADHVLKGTVRDSLGSPIPGVAIRVLGSSRATVTDVQGKYSITVPDNGTLVFSMIGFKILEMPINSGSIMDVTLMEENSTLNEVVVVAYGSQKKISVTGALTTVKGEELAKSPTVNLAQGLVGRTSGLFAQQTTGAPGNEPITLRIRGSSTYALNSDPLVLVDGIERPFNSINAEEVDNITVLKDASTTAVYGIRGANGVILVTTRRGTVGQPKIGLNSNFALQTPTRLPEFSGSYDYAFLYNEGMKNDNPGLTPDQLYFKPIDLEKFKDGSDPLLHPNINWFDYMMHKTAPQTKNTLTINGGSTFAKYFVSLGYVDQSGLIKEFNKNYGYSNNTTYNRYNFRSNVDFNLTKSTVFKLSLGGYSDKYHTAGSPFSTIMRAGAGASPGVIGDKIIQSYINPVTVVSAGYDDRFINQFNITADLNQNLDMITKGLSFRAKLGYDSDYATTMGKNVTRPTYEILETVVDGKETFVYLPNTDQLVGGVTAQVFRNRSKRVYLEAAMQYDKTLGKHNITGLVLYNQNKQYWPFSGSYTFQIPEVPIGYLGVVGRVTYNYDYRYMLEGSIGRNGSENFPASKRYGTFPAISAGWNVTREPMVQKLLGDNSMLSMLKLRASYGETGNDKLIAADPITNAVQYYRFMYLPAVYDIMANRARFGEDIRGVDGVVEGQIGNPDITWEKAVKQNYGIEAAFFNDKLTLNADYFIDYRNNILSNRPVIAHVAASIQDAYNLARVKNQGYELQVGWSSQIGALKYSLNGNFTYAHNKLLENGRPETAQNQLGNSISQTYGLIALGFFNTQAEADAAPLQYSAKPTPGDVRYMDSNKDGKVDKDDFVPVGSPTYPQETYGAELDLSYKGFDFSVLFQGAGRVSRLVSGYMQKPGNQFGGILANVMEQRWTPENAANAKLPKLSATYANGTNYQNSTLWIRDASYLRLKNIEIGYKFGSNDLFKKLGVGSARFYVSGQNLLTWDKLKLVDPEQNASDSMGYPQLQIFNAGLSVQF</sequence>
<feature type="domain" description="TonB-dependent receptor-like beta-barrel" evidence="10">
    <location>
        <begin position="428"/>
        <end position="946"/>
    </location>
</feature>
<dbReference type="SUPFAM" id="SSF49464">
    <property type="entry name" value="Carboxypeptidase regulatory domain-like"/>
    <property type="match status" value="1"/>
</dbReference>
<dbReference type="Gene3D" id="2.40.170.20">
    <property type="entry name" value="TonB-dependent receptor, beta-barrel domain"/>
    <property type="match status" value="1"/>
</dbReference>
<organism evidence="12 13">
    <name type="scientific">Pedobacter psychroterrae</name>
    <dbReference type="NCBI Taxonomy" id="2530453"/>
    <lineage>
        <taxon>Bacteria</taxon>
        <taxon>Pseudomonadati</taxon>
        <taxon>Bacteroidota</taxon>
        <taxon>Sphingobacteriia</taxon>
        <taxon>Sphingobacteriales</taxon>
        <taxon>Sphingobacteriaceae</taxon>
        <taxon>Pedobacter</taxon>
    </lineage>
</organism>
<dbReference type="PROSITE" id="PS00018">
    <property type="entry name" value="EF_HAND_1"/>
    <property type="match status" value="1"/>
</dbReference>